<dbReference type="InterPro" id="IPR050109">
    <property type="entry name" value="HTH-type_TetR-like_transc_reg"/>
</dbReference>
<dbReference type="InterPro" id="IPR009057">
    <property type="entry name" value="Homeodomain-like_sf"/>
</dbReference>
<feature type="domain" description="HTH tetR-type" evidence="5">
    <location>
        <begin position="19"/>
        <end position="79"/>
    </location>
</feature>
<evidence type="ECO:0000256" key="4">
    <source>
        <dbReference type="PROSITE-ProRule" id="PRU00335"/>
    </source>
</evidence>
<dbReference type="PROSITE" id="PS50977">
    <property type="entry name" value="HTH_TETR_2"/>
    <property type="match status" value="1"/>
</dbReference>
<dbReference type="InterPro" id="IPR036271">
    <property type="entry name" value="Tet_transcr_reg_TetR-rel_C_sf"/>
</dbReference>
<protein>
    <submittedName>
        <fullName evidence="6">DNA, contig: SP614</fullName>
    </submittedName>
</protein>
<dbReference type="Gene3D" id="1.10.357.10">
    <property type="entry name" value="Tetracycline Repressor, domain 2"/>
    <property type="match status" value="1"/>
</dbReference>
<dbReference type="SUPFAM" id="SSF48498">
    <property type="entry name" value="Tetracyclin repressor-like, C-terminal domain"/>
    <property type="match status" value="1"/>
</dbReference>
<evidence type="ECO:0000313" key="7">
    <source>
        <dbReference type="Proteomes" id="UP000032025"/>
    </source>
</evidence>
<dbReference type="EMBL" id="BBJS01000014">
    <property type="protein sequence ID" value="GAN12850.1"/>
    <property type="molecule type" value="Genomic_DNA"/>
</dbReference>
<feature type="DNA-binding region" description="H-T-H motif" evidence="4">
    <location>
        <begin position="42"/>
        <end position="61"/>
    </location>
</feature>
<dbReference type="GeneID" id="78529395"/>
<dbReference type="Pfam" id="PF00440">
    <property type="entry name" value="TetR_N"/>
    <property type="match status" value="1"/>
</dbReference>
<dbReference type="InterPro" id="IPR001647">
    <property type="entry name" value="HTH_TetR"/>
</dbReference>
<reference evidence="6 7" key="1">
    <citation type="submission" date="2014-08" db="EMBL/GenBank/DDBJ databases">
        <title>Whole genome shotgun sequence of Sphingomonas paucimobilis NBRC 13935.</title>
        <authorList>
            <person name="Hosoyama A."/>
            <person name="Hashimoto M."/>
            <person name="Hosoyama Y."/>
            <person name="Noguchi M."/>
            <person name="Uohara A."/>
            <person name="Ohji S."/>
            <person name="Katano-Makiyama Y."/>
            <person name="Ichikawa N."/>
            <person name="Kimura A."/>
            <person name="Yamazoe A."/>
            <person name="Fujita N."/>
        </authorList>
    </citation>
    <scope>NUCLEOTIDE SEQUENCE [LARGE SCALE GENOMIC DNA]</scope>
    <source>
        <strain evidence="6 7">NBRC 13935</strain>
    </source>
</reference>
<accession>A0A0C9M0N1</accession>
<evidence type="ECO:0000256" key="2">
    <source>
        <dbReference type="ARBA" id="ARBA00023125"/>
    </source>
</evidence>
<dbReference type="GO" id="GO:0003700">
    <property type="term" value="F:DNA-binding transcription factor activity"/>
    <property type="evidence" value="ECO:0007669"/>
    <property type="project" value="TreeGrafter"/>
</dbReference>
<keyword evidence="1" id="KW-0805">Transcription regulation</keyword>
<dbReference type="PANTHER" id="PTHR30055:SF234">
    <property type="entry name" value="HTH-TYPE TRANSCRIPTIONAL REGULATOR BETI"/>
    <property type="match status" value="1"/>
</dbReference>
<organism evidence="6 7">
    <name type="scientific">Sphingomonas paucimobilis NBRC 13935</name>
    <dbReference type="NCBI Taxonomy" id="1219050"/>
    <lineage>
        <taxon>Bacteria</taxon>
        <taxon>Pseudomonadati</taxon>
        <taxon>Pseudomonadota</taxon>
        <taxon>Alphaproteobacteria</taxon>
        <taxon>Sphingomonadales</taxon>
        <taxon>Sphingomonadaceae</taxon>
        <taxon>Sphingomonas</taxon>
    </lineage>
</organism>
<sequence>MATTTIKRSAGRPTREQAQHIDDIILSGAREAFCRRGIEGTSMEELALSVGVSKHTIYRRYTGKMALLDAVVTRDLDRLRQAMDEDGTGHSPLDRLRFAARRFFLFCVEPDSVRFMAFMTSESVFSEELRERFATWDRVLCDPIVACVREAQEAGELRGDEPAQSLFNLLADMLDGPSRRLQFDLPDPFGGLDADSFFEHRWSVFLKVATAR</sequence>
<name>A0A0C9M0N1_SPHPI</name>
<dbReference type="PRINTS" id="PR00455">
    <property type="entry name" value="HTHTETR"/>
</dbReference>
<dbReference type="AlphaFoldDB" id="A0A0C9M0N1"/>
<keyword evidence="3" id="KW-0804">Transcription</keyword>
<proteinExistence type="predicted"/>
<dbReference type="RefSeq" id="WP_042468616.1">
    <property type="nucleotide sequence ID" value="NZ_BBJS01000014.1"/>
</dbReference>
<comment type="caution">
    <text evidence="6">The sequence shown here is derived from an EMBL/GenBank/DDBJ whole genome shotgun (WGS) entry which is preliminary data.</text>
</comment>
<dbReference type="Proteomes" id="UP000032025">
    <property type="component" value="Unassembled WGS sequence"/>
</dbReference>
<dbReference type="SUPFAM" id="SSF46689">
    <property type="entry name" value="Homeodomain-like"/>
    <property type="match status" value="1"/>
</dbReference>
<gene>
    <name evidence="6" type="ORF">SP6_14_00060</name>
</gene>
<dbReference type="GO" id="GO:0000976">
    <property type="term" value="F:transcription cis-regulatory region binding"/>
    <property type="evidence" value="ECO:0007669"/>
    <property type="project" value="TreeGrafter"/>
</dbReference>
<evidence type="ECO:0000259" key="5">
    <source>
        <dbReference type="PROSITE" id="PS50977"/>
    </source>
</evidence>
<evidence type="ECO:0000256" key="3">
    <source>
        <dbReference type="ARBA" id="ARBA00023163"/>
    </source>
</evidence>
<dbReference type="PANTHER" id="PTHR30055">
    <property type="entry name" value="HTH-TYPE TRANSCRIPTIONAL REGULATOR RUTR"/>
    <property type="match status" value="1"/>
</dbReference>
<evidence type="ECO:0000256" key="1">
    <source>
        <dbReference type="ARBA" id="ARBA00023015"/>
    </source>
</evidence>
<keyword evidence="2 4" id="KW-0238">DNA-binding</keyword>
<evidence type="ECO:0000313" key="6">
    <source>
        <dbReference type="EMBL" id="GAN12850.1"/>
    </source>
</evidence>
<keyword evidence="7" id="KW-1185">Reference proteome</keyword>